<dbReference type="AlphaFoldDB" id="T1IQ00"/>
<keyword evidence="4" id="KW-1185">Reference proteome</keyword>
<feature type="transmembrane region" description="Helical" evidence="2">
    <location>
        <begin position="7"/>
        <end position="24"/>
    </location>
</feature>
<accession>T1IQ00</accession>
<sequence>MITVTGKVCILSAVFMIGLVVLWLCHVCCRNIWNFILVRLDSSSRFSRILELSEINRERLRILPTTGGPMTQLAFLTTYVSSPARPHPNMATHTRNLNRTRSVRSNGLHQNGSATLIGPNNRPITVQRLARPNERTQSNFEPALPVIEPIPPPCLSIDSGSEQTLCADPYQSVTLTIASANSPPPSYHSTESIVSQPTSAQTQRIFREFPRQTSDSSETSVKSAPSAQMSNVAQLRCERLQRIMELNASSVSSSSSGDLSNPLKEVMTSATLTAVACTMPNNGEPPPSYEDLFGSSSSSEDMSSPDV</sequence>
<organism evidence="3 4">
    <name type="scientific">Strigamia maritima</name>
    <name type="common">European centipede</name>
    <name type="synonym">Geophilus maritimus</name>
    <dbReference type="NCBI Taxonomy" id="126957"/>
    <lineage>
        <taxon>Eukaryota</taxon>
        <taxon>Metazoa</taxon>
        <taxon>Ecdysozoa</taxon>
        <taxon>Arthropoda</taxon>
        <taxon>Myriapoda</taxon>
        <taxon>Chilopoda</taxon>
        <taxon>Pleurostigmophora</taxon>
        <taxon>Geophilomorpha</taxon>
        <taxon>Linotaeniidae</taxon>
        <taxon>Strigamia</taxon>
    </lineage>
</organism>
<feature type="compositionally biased region" description="Polar residues" evidence="1">
    <location>
        <begin position="181"/>
        <end position="204"/>
    </location>
</feature>
<evidence type="ECO:0000256" key="1">
    <source>
        <dbReference type="SAM" id="MobiDB-lite"/>
    </source>
</evidence>
<dbReference type="EnsemblMetazoa" id="SMAR003106-RA">
    <property type="protein sequence ID" value="SMAR003106-PA"/>
    <property type="gene ID" value="SMAR003106"/>
</dbReference>
<dbReference type="EMBL" id="JH431273">
    <property type="status" value="NOT_ANNOTATED_CDS"/>
    <property type="molecule type" value="Genomic_DNA"/>
</dbReference>
<feature type="region of interest" description="Disordered" evidence="1">
    <location>
        <begin position="181"/>
        <end position="231"/>
    </location>
</feature>
<reference evidence="4" key="1">
    <citation type="submission" date="2011-05" db="EMBL/GenBank/DDBJ databases">
        <authorList>
            <person name="Richards S.R."/>
            <person name="Qu J."/>
            <person name="Jiang H."/>
            <person name="Jhangiani S.N."/>
            <person name="Agravi P."/>
            <person name="Goodspeed R."/>
            <person name="Gross S."/>
            <person name="Mandapat C."/>
            <person name="Jackson L."/>
            <person name="Mathew T."/>
            <person name="Pu L."/>
            <person name="Thornton R."/>
            <person name="Saada N."/>
            <person name="Wilczek-Boney K.B."/>
            <person name="Lee S."/>
            <person name="Kovar C."/>
            <person name="Wu Y."/>
            <person name="Scherer S.E."/>
            <person name="Worley K.C."/>
            <person name="Muzny D.M."/>
            <person name="Gibbs R."/>
        </authorList>
    </citation>
    <scope>NUCLEOTIDE SEQUENCE</scope>
    <source>
        <strain evidence="4">Brora</strain>
    </source>
</reference>
<evidence type="ECO:0000256" key="2">
    <source>
        <dbReference type="SAM" id="Phobius"/>
    </source>
</evidence>
<keyword evidence="2" id="KW-1133">Transmembrane helix</keyword>
<dbReference type="HOGENOM" id="CLU_907097_0_0_1"/>
<protein>
    <submittedName>
        <fullName evidence="3">Uncharacterized protein</fullName>
    </submittedName>
</protein>
<name>T1IQ00_STRMM</name>
<evidence type="ECO:0000313" key="3">
    <source>
        <dbReference type="EnsemblMetazoa" id="SMAR003106-PA"/>
    </source>
</evidence>
<feature type="compositionally biased region" description="Low complexity" evidence="1">
    <location>
        <begin position="295"/>
        <end position="307"/>
    </location>
</feature>
<keyword evidence="2" id="KW-0472">Membrane</keyword>
<dbReference type="Proteomes" id="UP000014500">
    <property type="component" value="Unassembled WGS sequence"/>
</dbReference>
<keyword evidence="2" id="KW-0812">Transmembrane</keyword>
<evidence type="ECO:0000313" key="4">
    <source>
        <dbReference type="Proteomes" id="UP000014500"/>
    </source>
</evidence>
<proteinExistence type="predicted"/>
<feature type="region of interest" description="Disordered" evidence="1">
    <location>
        <begin position="277"/>
        <end position="307"/>
    </location>
</feature>
<feature type="compositionally biased region" description="Polar residues" evidence="1">
    <location>
        <begin position="211"/>
        <end position="231"/>
    </location>
</feature>
<reference evidence="3" key="2">
    <citation type="submission" date="2015-02" db="UniProtKB">
        <authorList>
            <consortium name="EnsemblMetazoa"/>
        </authorList>
    </citation>
    <scope>IDENTIFICATION</scope>
</reference>